<dbReference type="RefSeq" id="WP_094513198.1">
    <property type="nucleotide sequence ID" value="NZ_JBHEEP010000036.1"/>
</dbReference>
<evidence type="ECO:0000313" key="8">
    <source>
        <dbReference type="Proteomes" id="UP000216363"/>
    </source>
</evidence>
<keyword evidence="2" id="KW-0548">Nucleotidyltransferase</keyword>
<reference evidence="6 9" key="2">
    <citation type="submission" date="2019-09" db="EMBL/GenBank/DDBJ databases">
        <title>Taxonomic organization of the family Brucellaceae based on a phylogenomic approach.</title>
        <authorList>
            <person name="Leclercq S."/>
            <person name="Cloeckaert A."/>
            <person name="Zygmunt M.S."/>
        </authorList>
    </citation>
    <scope>NUCLEOTIDE SEQUENCE [LARGE SCALE GENOMIC DNA]</scope>
    <source>
        <strain evidence="6 9">LUP23</strain>
    </source>
</reference>
<organism evidence="7 8">
    <name type="scientific">Brucella lupini</name>
    <dbReference type="NCBI Taxonomy" id="255457"/>
    <lineage>
        <taxon>Bacteria</taxon>
        <taxon>Pseudomonadati</taxon>
        <taxon>Pseudomonadota</taxon>
        <taxon>Alphaproteobacteria</taxon>
        <taxon>Hyphomicrobiales</taxon>
        <taxon>Brucellaceae</taxon>
        <taxon>Brucella/Ochrobactrum group</taxon>
        <taxon>Brucella</taxon>
    </lineage>
</organism>
<dbReference type="CDD" id="cd05400">
    <property type="entry name" value="NT_2-5OAS_ClassI-CCAase"/>
    <property type="match status" value="1"/>
</dbReference>
<dbReference type="GO" id="GO:0051607">
    <property type="term" value="P:defense response to virus"/>
    <property type="evidence" value="ECO:0007669"/>
    <property type="project" value="UniProtKB-KW"/>
</dbReference>
<name>A0A256H0W3_9HYPH</name>
<proteinExistence type="predicted"/>
<protein>
    <submittedName>
        <fullName evidence="6">Nucleotidyltransferase</fullName>
    </submittedName>
</protein>
<keyword evidence="4" id="KW-0051">Antiviral defense</keyword>
<dbReference type="Proteomes" id="UP000435957">
    <property type="component" value="Unassembled WGS sequence"/>
</dbReference>
<dbReference type="GO" id="GO:0016779">
    <property type="term" value="F:nucleotidyltransferase activity"/>
    <property type="evidence" value="ECO:0007669"/>
    <property type="project" value="InterPro"/>
</dbReference>
<accession>A0A256H0W3</accession>
<dbReference type="EMBL" id="NNRN01000001">
    <property type="protein sequence ID" value="OYR33009.1"/>
    <property type="molecule type" value="Genomic_DNA"/>
</dbReference>
<dbReference type="EMBL" id="WBWF01000030">
    <property type="protein sequence ID" value="KAB2699934.1"/>
    <property type="molecule type" value="Genomic_DNA"/>
</dbReference>
<reference evidence="7 8" key="1">
    <citation type="submission" date="2017-07" db="EMBL/GenBank/DDBJ databases">
        <title>Draft genome of Ochrobactrum lupini type strain LUP21.</title>
        <authorList>
            <person name="Krzyzanowska D.M."/>
            <person name="Jafra S."/>
        </authorList>
    </citation>
    <scope>NUCLEOTIDE SEQUENCE [LARGE SCALE GENOMIC DNA]</scope>
    <source>
        <strain evidence="7 8">LUP21</strain>
    </source>
</reference>
<evidence type="ECO:0000313" key="7">
    <source>
        <dbReference type="EMBL" id="OYR33009.1"/>
    </source>
</evidence>
<sequence length="297" mass="34144">MAIPKAQLETWSRIGAQQTSKDTHTNIRAIIDSPDSPHYQRQPSTFLQGSYRNDTNIWAESDVDIVAKVQSIYYYDISALSAIDQEDFRRKSPPTEYTLQKFKVEVIAWLQKHYGTDLELSSNKAVTIAARGNRRKADILISSTFRRYHYAGFMGAQAAEGIMFVTNEGKWIENYPVYHSNNLTARHQETDNWLKPAIRIFKNMRNEARDQGILPEGIAPSYFVEGLLYNVPVHVFGQSYFETVRQTLIWLLQADRNAFICANGQHQLVASNSPVSWHPDHCRDFLAGLVNLWDSWR</sequence>
<evidence type="ECO:0000256" key="2">
    <source>
        <dbReference type="ARBA" id="ARBA00022695"/>
    </source>
</evidence>
<comment type="caution">
    <text evidence="7">The sequence shown here is derived from an EMBL/GenBank/DDBJ whole genome shotgun (WGS) entry which is preliminary data.</text>
</comment>
<dbReference type="InterPro" id="IPR058909">
    <property type="entry name" value="CD_NTase_C"/>
</dbReference>
<dbReference type="InterPro" id="IPR006116">
    <property type="entry name" value="NT_2-5OAS_ClassI-CCAase"/>
</dbReference>
<keyword evidence="9" id="KW-1185">Reference proteome</keyword>
<gene>
    <name evidence="7" type="ORF">CES86_5317</name>
    <name evidence="6" type="ORF">F9L03_25020</name>
</gene>
<evidence type="ECO:0000259" key="5">
    <source>
        <dbReference type="Pfam" id="PF26305"/>
    </source>
</evidence>
<keyword evidence="3" id="KW-0547">Nucleotide-binding</keyword>
<evidence type="ECO:0000256" key="3">
    <source>
        <dbReference type="ARBA" id="ARBA00022741"/>
    </source>
</evidence>
<evidence type="ECO:0000256" key="1">
    <source>
        <dbReference type="ARBA" id="ARBA00022679"/>
    </source>
</evidence>
<dbReference type="AlphaFoldDB" id="A0A256H0W3"/>
<evidence type="ECO:0000313" key="9">
    <source>
        <dbReference type="Proteomes" id="UP000435957"/>
    </source>
</evidence>
<feature type="domain" description="cGAS/DncV-like nucleotidyltransferase C-terminal helical" evidence="5">
    <location>
        <begin position="182"/>
        <end position="293"/>
    </location>
</feature>
<keyword evidence="1" id="KW-0808">Transferase</keyword>
<evidence type="ECO:0000313" key="6">
    <source>
        <dbReference type="EMBL" id="KAB2699934.1"/>
    </source>
</evidence>
<dbReference type="Proteomes" id="UP000216363">
    <property type="component" value="Unassembled WGS sequence"/>
</dbReference>
<evidence type="ECO:0000256" key="4">
    <source>
        <dbReference type="ARBA" id="ARBA00023118"/>
    </source>
</evidence>
<dbReference type="Pfam" id="PF26305">
    <property type="entry name" value="CD_NTase_C"/>
    <property type="match status" value="1"/>
</dbReference>